<dbReference type="InterPro" id="IPR036812">
    <property type="entry name" value="NAD(P)_OxRdtase_dom_sf"/>
</dbReference>
<organism evidence="2 3">
    <name type="scientific">Brevundimonas intermedia</name>
    <dbReference type="NCBI Taxonomy" id="74315"/>
    <lineage>
        <taxon>Bacteria</taxon>
        <taxon>Pseudomonadati</taxon>
        <taxon>Pseudomonadota</taxon>
        <taxon>Alphaproteobacteria</taxon>
        <taxon>Caulobacterales</taxon>
        <taxon>Caulobacteraceae</taxon>
        <taxon>Brevundimonas</taxon>
    </lineage>
</organism>
<dbReference type="NCBIfam" id="NF011432">
    <property type="entry name" value="PRK14863.1"/>
    <property type="match status" value="1"/>
</dbReference>
<reference evidence="2 3" key="1">
    <citation type="submission" date="2019-03" db="EMBL/GenBank/DDBJ databases">
        <title>Draft genome of Brevundimonas sp. a heavy metal resistant soil bacteria.</title>
        <authorList>
            <person name="Soto J."/>
        </authorList>
    </citation>
    <scope>NUCLEOTIDE SEQUENCE [LARGE SCALE GENOMIC DNA]</scope>
    <source>
        <strain evidence="2 3">B-10</strain>
    </source>
</reference>
<dbReference type="OrthoDB" id="9773828at2"/>
<evidence type="ECO:0000259" key="1">
    <source>
        <dbReference type="Pfam" id="PF00248"/>
    </source>
</evidence>
<dbReference type="InterPro" id="IPR023210">
    <property type="entry name" value="NADP_OxRdtase_dom"/>
</dbReference>
<feature type="domain" description="NADP-dependent oxidoreductase" evidence="1">
    <location>
        <begin position="103"/>
        <end position="288"/>
    </location>
</feature>
<dbReference type="PANTHER" id="PTHR43312:SF1">
    <property type="entry name" value="NADP-DEPENDENT OXIDOREDUCTASE DOMAIN-CONTAINING PROTEIN"/>
    <property type="match status" value="1"/>
</dbReference>
<dbReference type="Gene3D" id="3.20.20.100">
    <property type="entry name" value="NADP-dependent oxidoreductase domain"/>
    <property type="match status" value="1"/>
</dbReference>
<name>A0A4Y9S3D3_9CAUL</name>
<dbReference type="Proteomes" id="UP000298216">
    <property type="component" value="Unassembled WGS sequence"/>
</dbReference>
<evidence type="ECO:0000313" key="2">
    <source>
        <dbReference type="EMBL" id="TFW14556.1"/>
    </source>
</evidence>
<dbReference type="SUPFAM" id="SSF51430">
    <property type="entry name" value="NAD(P)-linked oxidoreductase"/>
    <property type="match status" value="1"/>
</dbReference>
<dbReference type="AlphaFoldDB" id="A0A4Y9S3D3"/>
<accession>A0A4Y9S3D3</accession>
<gene>
    <name evidence="2" type="ORF">EGY25_05025</name>
</gene>
<proteinExistence type="predicted"/>
<comment type="caution">
    <text evidence="2">The sequence shown here is derived from an EMBL/GenBank/DDBJ whole genome shotgun (WGS) entry which is preliminary data.</text>
</comment>
<dbReference type="InterPro" id="IPR053135">
    <property type="entry name" value="AKR2_Oxidoreductase"/>
</dbReference>
<dbReference type="EMBL" id="SPVH01000002">
    <property type="protein sequence ID" value="TFW14556.1"/>
    <property type="molecule type" value="Genomic_DNA"/>
</dbReference>
<protein>
    <submittedName>
        <fullName evidence="2">Aldo/keto reductase</fullName>
    </submittedName>
</protein>
<evidence type="ECO:0000313" key="3">
    <source>
        <dbReference type="Proteomes" id="UP000298216"/>
    </source>
</evidence>
<dbReference type="PANTHER" id="PTHR43312">
    <property type="entry name" value="D-THREO-ALDOSE 1-DEHYDROGENASE"/>
    <property type="match status" value="1"/>
</dbReference>
<sequence length="313" mass="32727">MGRHCAGVSYSPATPSASSPIHRLALAVVTEPERAPGAFMSAPSGAREDAMRFLLQTGADAGVKLIATRPEGDGERLLGQAWPFPSPFQVTVRTVPLSEGLDRVEARARRSLERMGLPRGDVLLISNAADLAGAEGRALWDRARSLKDRGLYRRIGFCATLEDGPALLARRLEADVVQVPCSLLDQRAAQDGVLEAIADTGASVHLSSVFAGGLLFAGGDDLPAELASHAQALSRTRRRLAEQRCDPMQAALGYALALKGVDKVVASVASAAELRAILAAAHAPCPNLDWGSLALEAPAAFTAGARARISSAA</sequence>
<dbReference type="Pfam" id="PF00248">
    <property type="entry name" value="Aldo_ket_red"/>
    <property type="match status" value="1"/>
</dbReference>
<keyword evidence="3" id="KW-1185">Reference proteome</keyword>